<gene>
    <name evidence="2" type="ORF">TNIN_500971</name>
</gene>
<proteinExistence type="predicted"/>
<comment type="caution">
    <text evidence="2">The sequence shown here is derived from an EMBL/GenBank/DDBJ whole genome shotgun (WGS) entry which is preliminary data.</text>
</comment>
<evidence type="ECO:0000313" key="3">
    <source>
        <dbReference type="Proteomes" id="UP000886998"/>
    </source>
</evidence>
<sequence length="127" mass="14223">MQFLKLTYCTNQLRTRKLFKERPLLPGSLAHPDLYSIHWCLRENSIWVEGPLGNHRPPSKSVALKSPGSLVGSTGSKVNGNPKVGKGPVKVVLGQIPVSEGQPDEFRQWEHLLKVAFGWKIERVDRG</sequence>
<keyword evidence="3" id="KW-1185">Reference proteome</keyword>
<evidence type="ECO:0000256" key="1">
    <source>
        <dbReference type="SAM" id="MobiDB-lite"/>
    </source>
</evidence>
<reference evidence="2" key="1">
    <citation type="submission" date="2020-08" db="EMBL/GenBank/DDBJ databases">
        <title>Multicomponent nature underlies the extraordinary mechanical properties of spider dragline silk.</title>
        <authorList>
            <person name="Kono N."/>
            <person name="Nakamura H."/>
            <person name="Mori M."/>
            <person name="Yoshida Y."/>
            <person name="Ohtoshi R."/>
            <person name="Malay A.D."/>
            <person name="Moran D.A.P."/>
            <person name="Tomita M."/>
            <person name="Numata K."/>
            <person name="Arakawa K."/>
        </authorList>
    </citation>
    <scope>NUCLEOTIDE SEQUENCE</scope>
</reference>
<protein>
    <submittedName>
        <fullName evidence="2">Uncharacterized protein</fullName>
    </submittedName>
</protein>
<accession>A0A8X6WXE4</accession>
<organism evidence="2 3">
    <name type="scientific">Trichonephila inaurata madagascariensis</name>
    <dbReference type="NCBI Taxonomy" id="2747483"/>
    <lineage>
        <taxon>Eukaryota</taxon>
        <taxon>Metazoa</taxon>
        <taxon>Ecdysozoa</taxon>
        <taxon>Arthropoda</taxon>
        <taxon>Chelicerata</taxon>
        <taxon>Arachnida</taxon>
        <taxon>Araneae</taxon>
        <taxon>Araneomorphae</taxon>
        <taxon>Entelegynae</taxon>
        <taxon>Araneoidea</taxon>
        <taxon>Nephilidae</taxon>
        <taxon>Trichonephila</taxon>
        <taxon>Trichonephila inaurata</taxon>
    </lineage>
</organism>
<dbReference type="EMBL" id="BMAV01003460">
    <property type="protein sequence ID" value="GFY43058.1"/>
    <property type="molecule type" value="Genomic_DNA"/>
</dbReference>
<dbReference type="AlphaFoldDB" id="A0A8X6WXE4"/>
<dbReference type="Proteomes" id="UP000886998">
    <property type="component" value="Unassembled WGS sequence"/>
</dbReference>
<name>A0A8X6WXE4_9ARAC</name>
<feature type="region of interest" description="Disordered" evidence="1">
    <location>
        <begin position="57"/>
        <end position="84"/>
    </location>
</feature>
<evidence type="ECO:0000313" key="2">
    <source>
        <dbReference type="EMBL" id="GFY43058.1"/>
    </source>
</evidence>